<evidence type="ECO:0000259" key="4">
    <source>
        <dbReference type="Pfam" id="PF07687"/>
    </source>
</evidence>
<evidence type="ECO:0000313" key="6">
    <source>
        <dbReference type="Proteomes" id="UP000309215"/>
    </source>
</evidence>
<keyword evidence="2" id="KW-0378">Hydrolase</keyword>
<evidence type="ECO:0000313" key="5">
    <source>
        <dbReference type="EMBL" id="TKD13326.1"/>
    </source>
</evidence>
<dbReference type="Gene3D" id="3.40.630.10">
    <property type="entry name" value="Zn peptidases"/>
    <property type="match status" value="1"/>
</dbReference>
<keyword evidence="6" id="KW-1185">Reference proteome</keyword>
<accession>A0A4U1JKN1</accession>
<dbReference type="OrthoDB" id="9809784at2"/>
<dbReference type="SUPFAM" id="SSF55031">
    <property type="entry name" value="Bacterial exopeptidase dimerisation domain"/>
    <property type="match status" value="1"/>
</dbReference>
<comment type="caution">
    <text evidence="5">The sequence shown here is derived from an EMBL/GenBank/DDBJ whole genome shotgun (WGS) entry which is preliminary data.</text>
</comment>
<dbReference type="RefSeq" id="WP_136927142.1">
    <property type="nucleotide sequence ID" value="NZ_SSMQ01000001.1"/>
</dbReference>
<protein>
    <submittedName>
        <fullName evidence="5">M20 family peptidase</fullName>
    </submittedName>
</protein>
<proteinExistence type="predicted"/>
<gene>
    <name evidence="5" type="ORF">E8A74_01905</name>
</gene>
<dbReference type="InterPro" id="IPR002933">
    <property type="entry name" value="Peptidase_M20"/>
</dbReference>
<dbReference type="InterPro" id="IPR050072">
    <property type="entry name" value="Peptidase_M20A"/>
</dbReference>
<dbReference type="PIRSF" id="PIRSF037238">
    <property type="entry name" value="Carboxypeptidase_G2"/>
    <property type="match status" value="1"/>
</dbReference>
<keyword evidence="1" id="KW-0479">Metal-binding</keyword>
<dbReference type="Gene3D" id="3.30.70.360">
    <property type="match status" value="1"/>
</dbReference>
<feature type="active site" description="Proton acceptor" evidence="3">
    <location>
        <position position="149"/>
    </location>
</feature>
<dbReference type="InterPro" id="IPR017150">
    <property type="entry name" value="Pept_M20_glutamate_carboxypep"/>
</dbReference>
<dbReference type="Pfam" id="PF01546">
    <property type="entry name" value="Peptidase_M20"/>
    <property type="match status" value="1"/>
</dbReference>
<evidence type="ECO:0000256" key="3">
    <source>
        <dbReference type="PIRSR" id="PIRSR037238-1"/>
    </source>
</evidence>
<dbReference type="Proteomes" id="UP000309215">
    <property type="component" value="Unassembled WGS sequence"/>
</dbReference>
<dbReference type="GO" id="GO:0046872">
    <property type="term" value="F:metal ion binding"/>
    <property type="evidence" value="ECO:0007669"/>
    <property type="project" value="UniProtKB-KW"/>
</dbReference>
<reference evidence="5 6" key="1">
    <citation type="submission" date="2019-04" db="EMBL/GenBank/DDBJ databases">
        <authorList>
            <person name="Li Y."/>
            <person name="Wang J."/>
        </authorList>
    </citation>
    <scope>NUCLEOTIDE SEQUENCE [LARGE SCALE GENOMIC DNA]</scope>
    <source>
        <strain evidence="5 6">DSM 14668</strain>
    </source>
</reference>
<feature type="domain" description="Peptidase M20 dimerisation" evidence="4">
    <location>
        <begin position="185"/>
        <end position="284"/>
    </location>
</feature>
<dbReference type="InterPro" id="IPR011650">
    <property type="entry name" value="Peptidase_M20_dimer"/>
</dbReference>
<dbReference type="SUPFAM" id="SSF53187">
    <property type="entry name" value="Zn-dependent exopeptidases"/>
    <property type="match status" value="1"/>
</dbReference>
<name>A0A4U1JKN1_9BACT</name>
<dbReference type="AlphaFoldDB" id="A0A4U1JKN1"/>
<dbReference type="EMBL" id="SSMQ01000001">
    <property type="protein sequence ID" value="TKD13326.1"/>
    <property type="molecule type" value="Genomic_DNA"/>
</dbReference>
<dbReference type="InterPro" id="IPR036264">
    <property type="entry name" value="Bact_exopeptidase_dim_dom"/>
</dbReference>
<dbReference type="PANTHER" id="PTHR43808:SF9">
    <property type="entry name" value="BLL0789 PROTEIN"/>
    <property type="match status" value="1"/>
</dbReference>
<evidence type="ECO:0000256" key="1">
    <source>
        <dbReference type="ARBA" id="ARBA00022723"/>
    </source>
</evidence>
<dbReference type="GO" id="GO:0016787">
    <property type="term" value="F:hydrolase activity"/>
    <property type="evidence" value="ECO:0007669"/>
    <property type="project" value="UniProtKB-KW"/>
</dbReference>
<feature type="active site" evidence="3">
    <location>
        <position position="90"/>
    </location>
</feature>
<dbReference type="Pfam" id="PF07687">
    <property type="entry name" value="M20_dimer"/>
    <property type="match status" value="1"/>
</dbReference>
<evidence type="ECO:0000256" key="2">
    <source>
        <dbReference type="ARBA" id="ARBA00022801"/>
    </source>
</evidence>
<sequence length="396" mass="40761">MIEAAKTHLRAREEAALLLLEALVGVNSFTDNVPGGSRVGEMLAAELRGIEGVSSVRARASDRYAPHWVARTEAAERSAAGCVAIVGHLDTVFPPGTFEGFRREGPIARGPGVLDMKGGLVVVLEAMRALAHVGVLARVPMRVVIVSDEEVGSPEGQRVIAEELAGARAALVFEAGRAKDLVITSRKGTGSARVVAAGKAAHAGNAHADGANAIWALARFIDHAQQLTDATRGVTVNVGTIRGGQSKNTVPDHAEAELDFRYERRADGEALLAALANVAKETAIAGTTLTVMGGIARSSLERTAASAALYEAYAACARAAGLGDGEAPLVGGGSDAATTAALGIPSIDGLGPRGAGFHTHDEHIEVATLVPKAEAIVRFLLGCAESFDPDGLLRSS</sequence>
<organism evidence="5 6">
    <name type="scientific">Polyangium fumosum</name>
    <dbReference type="NCBI Taxonomy" id="889272"/>
    <lineage>
        <taxon>Bacteria</taxon>
        <taxon>Pseudomonadati</taxon>
        <taxon>Myxococcota</taxon>
        <taxon>Polyangia</taxon>
        <taxon>Polyangiales</taxon>
        <taxon>Polyangiaceae</taxon>
        <taxon>Polyangium</taxon>
    </lineage>
</organism>
<dbReference type="PANTHER" id="PTHR43808">
    <property type="entry name" value="ACETYLORNITHINE DEACETYLASE"/>
    <property type="match status" value="1"/>
</dbReference>